<reference evidence="1" key="1">
    <citation type="submission" date="2022-04" db="EMBL/GenBank/DDBJ databases">
        <title>Genome of the entomopathogenic fungus Entomophthora muscae.</title>
        <authorList>
            <person name="Elya C."/>
            <person name="Lovett B.R."/>
            <person name="Lee E."/>
            <person name="Macias A.M."/>
            <person name="Hajek A.E."/>
            <person name="De Bivort B.L."/>
            <person name="Kasson M.T."/>
            <person name="De Fine Licht H.H."/>
            <person name="Stajich J.E."/>
        </authorList>
    </citation>
    <scope>NUCLEOTIDE SEQUENCE</scope>
    <source>
        <strain evidence="1">Berkeley</strain>
    </source>
</reference>
<sequence>MSLADWDNIFSLIRIVVVLMDTIFQAIIRIENFPHLETQVQEEFSNPGPDYLRAASPKDQEVIFPCFFGTKPPQAEAANTFQDKDTRKKLENHSAQQNSRQIV</sequence>
<dbReference type="Proteomes" id="UP001165960">
    <property type="component" value="Unassembled WGS sequence"/>
</dbReference>
<gene>
    <name evidence="1" type="ORF">DSO57_1035238</name>
</gene>
<comment type="caution">
    <text evidence="1">The sequence shown here is derived from an EMBL/GenBank/DDBJ whole genome shotgun (WGS) entry which is preliminary data.</text>
</comment>
<dbReference type="EMBL" id="QTSX02003147">
    <property type="protein sequence ID" value="KAJ9071619.1"/>
    <property type="molecule type" value="Genomic_DNA"/>
</dbReference>
<organism evidence="1 2">
    <name type="scientific">Entomophthora muscae</name>
    <dbReference type="NCBI Taxonomy" id="34485"/>
    <lineage>
        <taxon>Eukaryota</taxon>
        <taxon>Fungi</taxon>
        <taxon>Fungi incertae sedis</taxon>
        <taxon>Zoopagomycota</taxon>
        <taxon>Entomophthoromycotina</taxon>
        <taxon>Entomophthoromycetes</taxon>
        <taxon>Entomophthorales</taxon>
        <taxon>Entomophthoraceae</taxon>
        <taxon>Entomophthora</taxon>
    </lineage>
</organism>
<accession>A0ACC2TAA7</accession>
<evidence type="ECO:0000313" key="1">
    <source>
        <dbReference type="EMBL" id="KAJ9071619.1"/>
    </source>
</evidence>
<name>A0ACC2TAA7_9FUNG</name>
<protein>
    <submittedName>
        <fullName evidence="1">Uncharacterized protein</fullName>
    </submittedName>
</protein>
<evidence type="ECO:0000313" key="2">
    <source>
        <dbReference type="Proteomes" id="UP001165960"/>
    </source>
</evidence>
<proteinExistence type="predicted"/>
<keyword evidence="2" id="KW-1185">Reference proteome</keyword>